<accession>A0A1D1XKS4</accession>
<feature type="compositionally biased region" description="Low complexity" evidence="1">
    <location>
        <begin position="33"/>
        <end position="44"/>
    </location>
</feature>
<reference evidence="3" key="1">
    <citation type="submission" date="2015-07" db="EMBL/GenBank/DDBJ databases">
        <title>Transcriptome Assembly of Anthurium amnicola.</title>
        <authorList>
            <person name="Suzuki J."/>
        </authorList>
    </citation>
    <scope>NUCLEOTIDE SEQUENCE</scope>
</reference>
<evidence type="ECO:0000313" key="3">
    <source>
        <dbReference type="EMBL" id="JAT42941.1"/>
    </source>
</evidence>
<dbReference type="Pfam" id="PF10539">
    <property type="entry name" value="Dev_Cell_Death"/>
    <property type="match status" value="1"/>
</dbReference>
<organism evidence="3">
    <name type="scientific">Anthurium amnicola</name>
    <dbReference type="NCBI Taxonomy" id="1678845"/>
    <lineage>
        <taxon>Eukaryota</taxon>
        <taxon>Viridiplantae</taxon>
        <taxon>Streptophyta</taxon>
        <taxon>Embryophyta</taxon>
        <taxon>Tracheophyta</taxon>
        <taxon>Spermatophyta</taxon>
        <taxon>Magnoliopsida</taxon>
        <taxon>Liliopsida</taxon>
        <taxon>Araceae</taxon>
        <taxon>Pothoideae</taxon>
        <taxon>Potheae</taxon>
        <taxon>Anthurium</taxon>
    </lineage>
</organism>
<feature type="domain" description="DCD" evidence="2">
    <location>
        <begin position="104"/>
        <end position="231"/>
    </location>
</feature>
<gene>
    <name evidence="3" type="primary">B2_9</name>
    <name evidence="3" type="ORF">g.102064</name>
</gene>
<feature type="compositionally biased region" description="Basic residues" evidence="1">
    <location>
        <begin position="20"/>
        <end position="32"/>
    </location>
</feature>
<feature type="region of interest" description="Disordered" evidence="1">
    <location>
        <begin position="1"/>
        <end position="97"/>
    </location>
</feature>
<dbReference type="PROSITE" id="PS51222">
    <property type="entry name" value="DCD"/>
    <property type="match status" value="1"/>
</dbReference>
<evidence type="ECO:0000259" key="2">
    <source>
        <dbReference type="PROSITE" id="PS51222"/>
    </source>
</evidence>
<dbReference type="SMART" id="SM00767">
    <property type="entry name" value="DCD"/>
    <property type="match status" value="1"/>
</dbReference>
<protein>
    <submittedName>
        <fullName evidence="3">B2 protein</fullName>
    </submittedName>
</protein>
<feature type="region of interest" description="Disordered" evidence="1">
    <location>
        <begin position="237"/>
        <end position="256"/>
    </location>
</feature>
<dbReference type="InterPro" id="IPR013989">
    <property type="entry name" value="Dev_and_cell_death_domain"/>
</dbReference>
<feature type="compositionally biased region" description="Basic residues" evidence="1">
    <location>
        <begin position="1"/>
        <end position="11"/>
    </location>
</feature>
<name>A0A1D1XKS4_9ARAE</name>
<sequence length="458" mass="49751">MEKGKKLKKKAAPVPAPPQKKIKKDKKKKKGKAPVSAPAASIPAKTPPSKAPVSDPSPSGTAHNPHAKAPVTNPAPSGPAKVPPTNENGIKATAAGGKNEGFGQRIDGFIFMCNAKTKALCYKYSVFGLPKAKLEQVEKIKKGAHLFLYDYDLKLLYGVYKATSNGGLHLEAAAFNGNFPAQVKFKVFKDCIPIPEITLKQAIKENYENKTWFKPELNSQQVQSLLALFHPVGQMQQSANPRRAEVPPEERSRMGGPTYASIQVDPRYAPPVVPHVQNDHYASAGVTNRAPFFMDPTAARLPPPAGAYHSAAVGMPPPNGVYHPASVGLPPPNDVYHQAAGSGYQTDSRAYHPQSSVLLERYRAVPHVIPSEQPSAAMRDYLSFVVRDDEFDPRMTHANRYFNTDRAVASTAELPAQLSNSNRMYADSLRRPISSRANILNLPVSSLYSFAGAAPAYR</sequence>
<dbReference type="AlphaFoldDB" id="A0A1D1XKS4"/>
<dbReference type="PANTHER" id="PTHR46444">
    <property type="entry name" value="DCD (DEVELOPMENT AND CELL DEATH) DOMAIN PROTEIN-RELATED"/>
    <property type="match status" value="1"/>
</dbReference>
<proteinExistence type="predicted"/>
<feature type="compositionally biased region" description="Basic and acidic residues" evidence="1">
    <location>
        <begin position="242"/>
        <end position="253"/>
    </location>
</feature>
<dbReference type="EMBL" id="GDJX01024995">
    <property type="protein sequence ID" value="JAT42941.1"/>
    <property type="molecule type" value="Transcribed_RNA"/>
</dbReference>
<dbReference type="PANTHER" id="PTHR46444:SF19">
    <property type="entry name" value="OS02G0745600 PROTEIN"/>
    <property type="match status" value="1"/>
</dbReference>
<evidence type="ECO:0000256" key="1">
    <source>
        <dbReference type="SAM" id="MobiDB-lite"/>
    </source>
</evidence>